<dbReference type="InterPro" id="IPR022676">
    <property type="entry name" value="NMT_N"/>
</dbReference>
<keyword evidence="4 5" id="KW-0012">Acyltransferase</keyword>
<comment type="function">
    <text evidence="5">Adds a myristoyl group to the N-terminal glycine residue of certain cellular proteins.</text>
</comment>
<dbReference type="PIRSF" id="PIRSF015892">
    <property type="entry name" value="N-myristl_transf"/>
    <property type="match status" value="1"/>
</dbReference>
<evidence type="ECO:0000256" key="5">
    <source>
        <dbReference type="RuleBase" id="RU000586"/>
    </source>
</evidence>
<evidence type="ECO:0000259" key="8">
    <source>
        <dbReference type="Pfam" id="PF01233"/>
    </source>
</evidence>
<accession>A0AAV9IZG1</accession>
<evidence type="ECO:0000256" key="4">
    <source>
        <dbReference type="ARBA" id="ARBA00023315"/>
    </source>
</evidence>
<dbReference type="SUPFAM" id="SSF55729">
    <property type="entry name" value="Acyl-CoA N-acyltransferases (Nat)"/>
    <property type="match status" value="2"/>
</dbReference>
<dbReference type="PROSITE" id="PS00975">
    <property type="entry name" value="NMT_1"/>
    <property type="match status" value="1"/>
</dbReference>
<evidence type="ECO:0000256" key="2">
    <source>
        <dbReference type="ARBA" id="ARBA00012923"/>
    </source>
</evidence>
<dbReference type="Gene3D" id="3.40.630.170">
    <property type="match status" value="1"/>
</dbReference>
<comment type="caution">
    <text evidence="10">The sequence shown here is derived from an EMBL/GenBank/DDBJ whole genome shotgun (WGS) entry which is preliminary data.</text>
</comment>
<dbReference type="Pfam" id="PF01233">
    <property type="entry name" value="NMT"/>
    <property type="match status" value="1"/>
</dbReference>
<comment type="similarity">
    <text evidence="1 6">Belongs to the NMT family.</text>
</comment>
<dbReference type="PANTHER" id="PTHR11377">
    <property type="entry name" value="N-MYRISTOYL TRANSFERASE"/>
    <property type="match status" value="1"/>
</dbReference>
<keyword evidence="3 5" id="KW-0808">Transferase</keyword>
<feature type="domain" description="Glycylpeptide N-tetradecanoyltransferase C-terminal" evidence="9">
    <location>
        <begin position="287"/>
        <end position="477"/>
    </location>
</feature>
<sequence length="487" mass="55010">MGVEGIPQETPDGGSSGREGYDLPEAQKGPPAETYRRPVEGASALSRARAAPTGDSASAALSALPSQLQRVLQLAGRQAQPANGSTTSHHRFWSTMPVRRDATEPVLPDGPIDPRSPDELKEAMREPYPLVKGFYWCTVDIEDDAQLTELYELLNQNYVEDDSAMFRFDYSRDFLRWALRPPGWIRELMVGVRTEAGDKLVAFISAVVLRMRVRDTRQLPTGEVNFLCVHKRLRHKRLAPVLIREIRRRGCLHSLYQAVYTSGARLPGALVSCLYWHRPLQVKKLIECQFTALRPRMTMKSTMRLYALPEQPQCRALQPLRREHCGSACALLRRYLEANTCFHPEFEVDDFMHWFLPRPGVVYSYVLLQPGGESAAAPPPPPPQVTDLISFYSLPSTVLGHSKHQKIKAAYSFYNVPGQTTFEELMKDALVLAKNEGFDVFNALHLMQNRSVFDKLLFSRGDGALNYFVFDWRTDALSCEQNGLVLL</sequence>
<name>A0AAV9IZG1_CYACA</name>
<dbReference type="InterPro" id="IPR022677">
    <property type="entry name" value="NMT_C"/>
</dbReference>
<reference evidence="10 11" key="1">
    <citation type="submission" date="2022-07" db="EMBL/GenBank/DDBJ databases">
        <title>Genome-wide signatures of adaptation to extreme environments.</title>
        <authorList>
            <person name="Cho C.H."/>
            <person name="Yoon H.S."/>
        </authorList>
    </citation>
    <scope>NUCLEOTIDE SEQUENCE [LARGE SCALE GENOMIC DNA]</scope>
    <source>
        <strain evidence="10 11">DBV 063 E5</strain>
    </source>
</reference>
<dbReference type="EMBL" id="JANCYW010000011">
    <property type="protein sequence ID" value="KAK4537183.1"/>
    <property type="molecule type" value="Genomic_DNA"/>
</dbReference>
<dbReference type="AlphaFoldDB" id="A0AAV9IZG1"/>
<evidence type="ECO:0000259" key="9">
    <source>
        <dbReference type="Pfam" id="PF02799"/>
    </source>
</evidence>
<dbReference type="GO" id="GO:0004379">
    <property type="term" value="F:glycylpeptide N-tetradecanoyltransferase activity"/>
    <property type="evidence" value="ECO:0007669"/>
    <property type="project" value="UniProtKB-EC"/>
</dbReference>
<dbReference type="Proteomes" id="UP001301350">
    <property type="component" value="Unassembled WGS sequence"/>
</dbReference>
<dbReference type="InterPro" id="IPR000903">
    <property type="entry name" value="NMT"/>
</dbReference>
<dbReference type="InterPro" id="IPR022678">
    <property type="entry name" value="NMT_CS"/>
</dbReference>
<keyword evidence="11" id="KW-1185">Reference proteome</keyword>
<proteinExistence type="inferred from homology"/>
<dbReference type="PANTHER" id="PTHR11377:SF5">
    <property type="entry name" value="GLYCYLPEPTIDE N-TETRADECANOYLTRANSFERASE"/>
    <property type="match status" value="1"/>
</dbReference>
<evidence type="ECO:0000256" key="3">
    <source>
        <dbReference type="ARBA" id="ARBA00022679"/>
    </source>
</evidence>
<evidence type="ECO:0000256" key="7">
    <source>
        <dbReference type="SAM" id="MobiDB-lite"/>
    </source>
</evidence>
<dbReference type="Pfam" id="PF02799">
    <property type="entry name" value="NMT_C"/>
    <property type="match status" value="1"/>
</dbReference>
<evidence type="ECO:0000313" key="11">
    <source>
        <dbReference type="Proteomes" id="UP001301350"/>
    </source>
</evidence>
<dbReference type="GO" id="GO:0005737">
    <property type="term" value="C:cytoplasm"/>
    <property type="evidence" value="ECO:0007669"/>
    <property type="project" value="TreeGrafter"/>
</dbReference>
<feature type="region of interest" description="Disordered" evidence="7">
    <location>
        <begin position="72"/>
        <end position="91"/>
    </location>
</feature>
<protein>
    <recommendedName>
        <fullName evidence="2 5">Glycylpeptide N-tetradecanoyltransferase</fullName>
        <ecNumber evidence="2 5">2.3.1.97</ecNumber>
    </recommendedName>
</protein>
<gene>
    <name evidence="10" type="ORF">CDCA_CDCA11G3208</name>
</gene>
<organism evidence="10 11">
    <name type="scientific">Cyanidium caldarium</name>
    <name type="common">Red alga</name>
    <dbReference type="NCBI Taxonomy" id="2771"/>
    <lineage>
        <taxon>Eukaryota</taxon>
        <taxon>Rhodophyta</taxon>
        <taxon>Bangiophyceae</taxon>
        <taxon>Cyanidiales</taxon>
        <taxon>Cyanidiaceae</taxon>
        <taxon>Cyanidium</taxon>
    </lineage>
</organism>
<evidence type="ECO:0000256" key="6">
    <source>
        <dbReference type="RuleBase" id="RU004178"/>
    </source>
</evidence>
<dbReference type="EC" id="2.3.1.97" evidence="2 5"/>
<evidence type="ECO:0000256" key="1">
    <source>
        <dbReference type="ARBA" id="ARBA00009469"/>
    </source>
</evidence>
<dbReference type="InterPro" id="IPR016181">
    <property type="entry name" value="Acyl_CoA_acyltransferase"/>
</dbReference>
<feature type="region of interest" description="Disordered" evidence="7">
    <location>
        <begin position="1"/>
        <end position="51"/>
    </location>
</feature>
<evidence type="ECO:0000313" key="10">
    <source>
        <dbReference type="EMBL" id="KAK4537183.1"/>
    </source>
</evidence>
<comment type="catalytic activity">
    <reaction evidence="5">
        <text>N-terminal glycyl-[protein] + tetradecanoyl-CoA = N-tetradecanoylglycyl-[protein] + CoA + H(+)</text>
        <dbReference type="Rhea" id="RHEA:15521"/>
        <dbReference type="Rhea" id="RHEA-COMP:12666"/>
        <dbReference type="Rhea" id="RHEA-COMP:12667"/>
        <dbReference type="ChEBI" id="CHEBI:15378"/>
        <dbReference type="ChEBI" id="CHEBI:57287"/>
        <dbReference type="ChEBI" id="CHEBI:57385"/>
        <dbReference type="ChEBI" id="CHEBI:64723"/>
        <dbReference type="ChEBI" id="CHEBI:133050"/>
        <dbReference type="EC" id="2.3.1.97"/>
    </reaction>
</comment>
<feature type="domain" description="Glycylpeptide N-tetradecanoyltransferase N-terminal" evidence="8">
    <location>
        <begin position="118"/>
        <end position="273"/>
    </location>
</feature>